<dbReference type="GO" id="GO:0016020">
    <property type="term" value="C:membrane"/>
    <property type="evidence" value="ECO:0007669"/>
    <property type="project" value="UniProtKB-SubCell"/>
</dbReference>
<keyword evidence="2 5" id="KW-0812">Transmembrane</keyword>
<dbReference type="InterPro" id="IPR003825">
    <property type="entry name" value="Colicin-V_CvpA"/>
</dbReference>
<feature type="transmembrane region" description="Helical" evidence="5">
    <location>
        <begin position="185"/>
        <end position="205"/>
    </location>
</feature>
<dbReference type="EMBL" id="DVGA01000020">
    <property type="protein sequence ID" value="HIQ77888.1"/>
    <property type="molecule type" value="Genomic_DNA"/>
</dbReference>
<evidence type="ECO:0000256" key="3">
    <source>
        <dbReference type="ARBA" id="ARBA00022989"/>
    </source>
</evidence>
<dbReference type="Pfam" id="PF02674">
    <property type="entry name" value="Colicin_V"/>
    <property type="match status" value="1"/>
</dbReference>
<gene>
    <name evidence="6" type="ORF">IAB77_01355</name>
</gene>
<keyword evidence="3 5" id="KW-1133">Transmembrane helix</keyword>
<feature type="transmembrane region" description="Helical" evidence="5">
    <location>
        <begin position="5"/>
        <end position="21"/>
    </location>
</feature>
<protein>
    <submittedName>
        <fullName evidence="6">CvpA family protein</fullName>
    </submittedName>
</protein>
<reference evidence="6" key="1">
    <citation type="submission" date="2020-10" db="EMBL/GenBank/DDBJ databases">
        <authorList>
            <person name="Gilroy R."/>
        </authorList>
    </citation>
    <scope>NUCLEOTIDE SEQUENCE</scope>
    <source>
        <strain evidence="6">ChiBcolR7-354</strain>
    </source>
</reference>
<evidence type="ECO:0000256" key="4">
    <source>
        <dbReference type="ARBA" id="ARBA00023136"/>
    </source>
</evidence>
<feature type="transmembrane region" description="Helical" evidence="5">
    <location>
        <begin position="145"/>
        <end position="165"/>
    </location>
</feature>
<keyword evidence="4 5" id="KW-0472">Membrane</keyword>
<feature type="transmembrane region" description="Helical" evidence="5">
    <location>
        <begin position="27"/>
        <end position="49"/>
    </location>
</feature>
<evidence type="ECO:0000256" key="1">
    <source>
        <dbReference type="ARBA" id="ARBA00004141"/>
    </source>
</evidence>
<comment type="subcellular location">
    <subcellularLocation>
        <location evidence="1">Membrane</location>
        <topology evidence="1">Multi-pass membrane protein</topology>
    </subcellularLocation>
</comment>
<dbReference type="Proteomes" id="UP000824262">
    <property type="component" value="Unassembled WGS sequence"/>
</dbReference>
<proteinExistence type="predicted"/>
<evidence type="ECO:0000256" key="2">
    <source>
        <dbReference type="ARBA" id="ARBA00022692"/>
    </source>
</evidence>
<accession>A0A9D1CS02</accession>
<evidence type="ECO:0000313" key="7">
    <source>
        <dbReference type="Proteomes" id="UP000824262"/>
    </source>
</evidence>
<dbReference type="GO" id="GO:0009403">
    <property type="term" value="P:toxin biosynthetic process"/>
    <property type="evidence" value="ECO:0007669"/>
    <property type="project" value="InterPro"/>
</dbReference>
<comment type="caution">
    <text evidence="6">The sequence shown here is derived from an EMBL/GenBank/DDBJ whole genome shotgun (WGS) entry which is preliminary data.</text>
</comment>
<dbReference type="AlphaFoldDB" id="A0A9D1CS02"/>
<reference evidence="6" key="2">
    <citation type="journal article" date="2021" name="PeerJ">
        <title>Extensive microbial diversity within the chicken gut microbiome revealed by metagenomics and culture.</title>
        <authorList>
            <person name="Gilroy R."/>
            <person name="Ravi A."/>
            <person name="Getino M."/>
            <person name="Pursley I."/>
            <person name="Horton D.L."/>
            <person name="Alikhan N.F."/>
            <person name="Baker D."/>
            <person name="Gharbi K."/>
            <person name="Hall N."/>
            <person name="Watson M."/>
            <person name="Adriaenssens E.M."/>
            <person name="Foster-Nyarko E."/>
            <person name="Jarju S."/>
            <person name="Secka A."/>
            <person name="Antonio M."/>
            <person name="Oren A."/>
            <person name="Chaudhuri R.R."/>
            <person name="La Ragione R."/>
            <person name="Hildebrand F."/>
            <person name="Pallen M.J."/>
        </authorList>
    </citation>
    <scope>NUCLEOTIDE SEQUENCE</scope>
    <source>
        <strain evidence="6">ChiBcolR7-354</strain>
    </source>
</reference>
<evidence type="ECO:0000313" key="6">
    <source>
        <dbReference type="EMBL" id="HIQ77888.1"/>
    </source>
</evidence>
<organism evidence="6 7">
    <name type="scientific">Candidatus Scatomorpha intestinavium</name>
    <dbReference type="NCBI Taxonomy" id="2840922"/>
    <lineage>
        <taxon>Bacteria</taxon>
        <taxon>Bacillati</taxon>
        <taxon>Bacillota</taxon>
        <taxon>Clostridia</taxon>
        <taxon>Eubacteriales</taxon>
        <taxon>Candidatus Scatomorpha</taxon>
    </lineage>
</organism>
<sequence>MRAVIDLVLLAIIIISIWSGYKKGLIMGIAALCAAIISLYGASLVSEAYSYEVVPVLRPFVSGYIQNRMENEVLEDLGIDNTSLSVEDVLSGDPSLRHDFCVACFDSIGIYSDAADQMATEAEEYAEANDATIQESVVEVFCIRAAYVAGVSLIFIVFIIALTAIGNIPNLSFKIPNMDTLNDAGGAVMGLVNGVVYCILLCWALRFLGLVIGRDTLENTILARFFISIDFITSGVGI</sequence>
<evidence type="ECO:0000256" key="5">
    <source>
        <dbReference type="SAM" id="Phobius"/>
    </source>
</evidence>
<name>A0A9D1CS02_9FIRM</name>